<dbReference type="PANTHER" id="PTHR19877:SF1">
    <property type="entry name" value="EUKARYOTIC TRANSLATION INITIATION FACTOR 3 SUBUNIT I"/>
    <property type="match status" value="1"/>
</dbReference>
<dbReference type="GO" id="GO:0003723">
    <property type="term" value="F:RNA binding"/>
    <property type="evidence" value="ECO:0000318"/>
    <property type="project" value="GO_Central"/>
</dbReference>
<dbReference type="RefSeq" id="XP_001686971.1">
    <property type="nucleotide sequence ID" value="XM_001686919.1"/>
</dbReference>
<dbReference type="AlphaFoldDB" id="Q4Q127"/>
<evidence type="ECO:0000256" key="4">
    <source>
        <dbReference type="ARBA" id="ARBA00022737"/>
    </source>
</evidence>
<keyword evidence="1 7" id="KW-0963">Cytoplasm</keyword>
<comment type="similarity">
    <text evidence="7">Belongs to the eIF-3 subunit I family.</text>
</comment>
<dbReference type="VEuPathDB" id="TriTrypDB:LMJFC_360053300"/>
<dbReference type="PROSITE" id="PS50082">
    <property type="entry name" value="WD_REPEATS_2"/>
    <property type="match status" value="1"/>
</dbReference>
<evidence type="ECO:0000256" key="3">
    <source>
        <dbReference type="ARBA" id="ARBA00022574"/>
    </source>
</evidence>
<dbReference type="Pfam" id="PF24805">
    <property type="entry name" value="EIF3I"/>
    <property type="match status" value="1"/>
</dbReference>
<comment type="subunit">
    <text evidence="7">Component of the eukaryotic translation initiation factor 3 (eIF-3) complex.</text>
</comment>
<dbReference type="GO" id="GO:0005852">
    <property type="term" value="C:eukaryotic translation initiation factor 3 complex"/>
    <property type="evidence" value="ECO:0000353"/>
    <property type="project" value="GeneDB"/>
</dbReference>
<evidence type="ECO:0000256" key="6">
    <source>
        <dbReference type="ARBA" id="ARBA00038394"/>
    </source>
</evidence>
<dbReference type="FunFam" id="2.130.10.10:FF:000658">
    <property type="entry name" value="Eukaryotic translation initiation factor 3 subunit I"/>
    <property type="match status" value="1"/>
</dbReference>
<organism evidence="9 10">
    <name type="scientific">Leishmania major</name>
    <dbReference type="NCBI Taxonomy" id="5664"/>
    <lineage>
        <taxon>Eukaryota</taxon>
        <taxon>Discoba</taxon>
        <taxon>Euglenozoa</taxon>
        <taxon>Kinetoplastea</taxon>
        <taxon>Metakinetoplastina</taxon>
        <taxon>Trypanosomatida</taxon>
        <taxon>Trypanosomatidae</taxon>
        <taxon>Leishmaniinae</taxon>
        <taxon>Leishmania</taxon>
    </lineage>
</organism>
<evidence type="ECO:0000256" key="1">
    <source>
        <dbReference type="ARBA" id="ARBA00022490"/>
    </source>
</evidence>
<dbReference type="FunCoup" id="Q4Q127">
    <property type="interactions" value="447"/>
</dbReference>
<dbReference type="PANTHER" id="PTHR19877">
    <property type="entry name" value="EUKARYOTIC TRANSLATION INITIATION FACTOR 3 SUBUNIT I"/>
    <property type="match status" value="1"/>
</dbReference>
<dbReference type="eggNOG" id="KOG0643">
    <property type="taxonomic scope" value="Eukaryota"/>
</dbReference>
<dbReference type="GeneID" id="5655682"/>
<reference evidence="9 10" key="2">
    <citation type="journal article" date="2011" name="Genome Res.">
        <title>Chromosome and gene copy number variation allow major structural change between species and strains of Leishmania.</title>
        <authorList>
            <person name="Rogers M.B."/>
            <person name="Hilley J.D."/>
            <person name="Dickens N.J."/>
            <person name="Wilkes J."/>
            <person name="Bates P.A."/>
            <person name="Depledge D.P."/>
            <person name="Harris D."/>
            <person name="Her Y."/>
            <person name="Herzyk P."/>
            <person name="Imamura H."/>
            <person name="Otto T.D."/>
            <person name="Sanders M."/>
            <person name="Seeger K."/>
            <person name="Dujardin J.C."/>
            <person name="Berriman M."/>
            <person name="Smith D.F."/>
            <person name="Hertz-Fowler C."/>
            <person name="Mottram J.C."/>
        </authorList>
    </citation>
    <scope>NUCLEOTIDE SEQUENCE [LARGE SCALE GENOMIC DNA]</scope>
    <source>
        <strain evidence="10">MHOM/IL/81/Friedlin</strain>
    </source>
</reference>
<keyword evidence="3 8" id="KW-0853">WD repeat</keyword>
<dbReference type="GO" id="GO:0003743">
    <property type="term" value="F:translation initiation factor activity"/>
    <property type="evidence" value="ECO:0000247"/>
    <property type="project" value="GeneDB"/>
</dbReference>
<keyword evidence="2 7" id="KW-0396">Initiation factor</keyword>
<dbReference type="GO" id="GO:0002183">
    <property type="term" value="P:cytoplasmic translational initiation"/>
    <property type="evidence" value="ECO:0000318"/>
    <property type="project" value="GO_Central"/>
</dbReference>
<evidence type="ECO:0000256" key="7">
    <source>
        <dbReference type="HAMAP-Rule" id="MF_03008"/>
    </source>
</evidence>
<dbReference type="VEuPathDB" id="TriTrypDB:LMJLV39_360049500"/>
<dbReference type="Gene3D" id="2.130.10.10">
    <property type="entry name" value="YVTN repeat-like/Quinoprotein amine dehydrogenase"/>
    <property type="match status" value="1"/>
</dbReference>
<dbReference type="STRING" id="5664.Q4Q127"/>
<dbReference type="InterPro" id="IPR027525">
    <property type="entry name" value="eIF3i"/>
</dbReference>
<dbReference type="HOGENOM" id="CLU_043845_0_1_1"/>
<dbReference type="VEuPathDB" id="TriTrypDB:LmjF.36.3880"/>
<dbReference type="GO" id="GO:0016282">
    <property type="term" value="C:eukaryotic 43S preinitiation complex"/>
    <property type="evidence" value="ECO:0007669"/>
    <property type="project" value="UniProtKB-UniRule"/>
</dbReference>
<reference evidence="9 10" key="1">
    <citation type="journal article" date="2005" name="Science">
        <title>The genome of the kinetoplastid parasite, Leishmania major.</title>
        <authorList>
            <person name="Ivens A.C."/>
            <person name="Peacock C.S."/>
            <person name="Worthey E.A."/>
            <person name="Murphy L."/>
            <person name="Aggarwal G."/>
            <person name="Berriman M."/>
            <person name="Sisk E."/>
            <person name="Rajandream M.A."/>
            <person name="Adlem E."/>
            <person name="Aert R."/>
            <person name="Anupama A."/>
            <person name="Apostolou Z."/>
            <person name="Attipoe P."/>
            <person name="Bason N."/>
            <person name="Bauser C."/>
            <person name="Beck A."/>
            <person name="Beverley S.M."/>
            <person name="Bianchettin G."/>
            <person name="Borzym K."/>
            <person name="Bothe G."/>
            <person name="Bruschi C.V."/>
            <person name="Collins M."/>
            <person name="Cadag E."/>
            <person name="Ciarloni L."/>
            <person name="Clayton C."/>
            <person name="Coulson R.M."/>
            <person name="Cronin A."/>
            <person name="Cruz A.K."/>
            <person name="Davies R.M."/>
            <person name="De Gaudenzi J."/>
            <person name="Dobson D.E."/>
            <person name="Duesterhoeft A."/>
            <person name="Fazelina G."/>
            <person name="Fosker N."/>
            <person name="Frasch A.C."/>
            <person name="Fraser A."/>
            <person name="Fuchs M."/>
            <person name="Gabel C."/>
            <person name="Goble A."/>
            <person name="Goffeau A."/>
            <person name="Harris D."/>
            <person name="Hertz-Fowler C."/>
            <person name="Hilbert H."/>
            <person name="Horn D."/>
            <person name="Huang Y."/>
            <person name="Klages S."/>
            <person name="Knights A."/>
            <person name="Kube M."/>
            <person name="Larke N."/>
            <person name="Litvin L."/>
            <person name="Lord A."/>
            <person name="Louie T."/>
            <person name="Marra M."/>
            <person name="Masuy D."/>
            <person name="Matthews K."/>
            <person name="Michaeli S."/>
            <person name="Mottram J.C."/>
            <person name="Muller-Auer S."/>
            <person name="Munden H."/>
            <person name="Nelson S."/>
            <person name="Norbertczak H."/>
            <person name="Oliver K."/>
            <person name="O'neil S."/>
            <person name="Pentony M."/>
            <person name="Pohl T.M."/>
            <person name="Price C."/>
            <person name="Purnelle B."/>
            <person name="Quail M.A."/>
            <person name="Rabbinowitsch E."/>
            <person name="Reinhardt R."/>
            <person name="Rieger M."/>
            <person name="Rinta J."/>
            <person name="Robben J."/>
            <person name="Robertson L."/>
            <person name="Ruiz J.C."/>
            <person name="Rutter S."/>
            <person name="Saunders D."/>
            <person name="Schafer M."/>
            <person name="Schein J."/>
            <person name="Schwartz D.C."/>
            <person name="Seeger K."/>
            <person name="Seyler A."/>
            <person name="Sharp S."/>
            <person name="Shin H."/>
            <person name="Sivam D."/>
            <person name="Squares R."/>
            <person name="Squares S."/>
            <person name="Tosato V."/>
            <person name="Vogt C."/>
            <person name="Volckaert G."/>
            <person name="Wambutt R."/>
            <person name="Warren T."/>
            <person name="Wedler H."/>
            <person name="Woodward J."/>
            <person name="Zhou S."/>
            <person name="Zimmermann W."/>
            <person name="Smith D.F."/>
            <person name="Blackwell J.M."/>
            <person name="Stuart K.D."/>
            <person name="Barrell B."/>
            <person name="Myler P.J."/>
        </authorList>
    </citation>
    <scope>NUCLEOTIDE SEQUENCE [LARGE SCALE GENOMIC DNA]</scope>
    <source>
        <strain evidence="10">MHOM/IL/81/Friedlin</strain>
    </source>
</reference>
<dbReference type="GO" id="GO:0006446">
    <property type="term" value="P:regulation of translational initiation"/>
    <property type="evidence" value="ECO:0000247"/>
    <property type="project" value="GeneDB"/>
</dbReference>
<dbReference type="VEuPathDB" id="TriTrypDB:LMJSD75_360049300"/>
<keyword evidence="5 7" id="KW-0648">Protein biosynthesis</keyword>
<dbReference type="InParanoid" id="Q4Q127"/>
<comment type="subcellular location">
    <subcellularLocation>
        <location evidence="7">Cytoplasm</location>
    </subcellularLocation>
</comment>
<sequence length="419" mass="45434">MMGPRSRLQPGPSAAVSPLLNTPSPFFFWCLLLSHLASLLAAFLTETKKSKTQLIFVSRTSATMTAAVDLEGVALHGHMKGVTMLKFNRDGDLLFSSAKDTNCSACCWQVKTGKLFGSYTTVGQVEGRTYDAAMVALDVNRESTLLATASAGEEVLLWSVESGALLGSVSRSLSSGASVGFSHDDTLMMVATKGRSSTNSAIQVYNVPFTVPKAGEDIAPVKTPFTTFSTFETPDTITWAAWGPTNETIYYSEGGYMNILDVEANKVIRSRQIHEDENEVINRFSWDPNYLALATASTDKTSHLIDFRDLATIQVYRSDVPVNDVSISPNADHVILGGGMDAASVTTQGGQSIFEVKFFHKVHGHQLGQLRCHFGTINAMSFHPDGRGFASASYDGLIKMYRFGDSYDSTPGAQPLWTL</sequence>
<dbReference type="GO" id="GO:0005737">
    <property type="term" value="C:cytoplasm"/>
    <property type="evidence" value="ECO:0000353"/>
    <property type="project" value="GeneDB"/>
</dbReference>
<dbReference type="InterPro" id="IPR015943">
    <property type="entry name" value="WD40/YVTN_repeat-like_dom_sf"/>
</dbReference>
<proteinExistence type="inferred from homology"/>
<dbReference type="SUPFAM" id="SSF50978">
    <property type="entry name" value="WD40 repeat-like"/>
    <property type="match status" value="1"/>
</dbReference>
<evidence type="ECO:0000256" key="5">
    <source>
        <dbReference type="ARBA" id="ARBA00022917"/>
    </source>
</evidence>
<accession>Q4Q127</accession>
<keyword evidence="10" id="KW-1185">Reference proteome</keyword>
<dbReference type="InterPro" id="IPR036322">
    <property type="entry name" value="WD40_repeat_dom_sf"/>
</dbReference>
<dbReference type="GO" id="GO:0071541">
    <property type="term" value="C:eukaryotic translation initiation factor 3 complex, eIF3m"/>
    <property type="evidence" value="ECO:0000318"/>
    <property type="project" value="GO_Central"/>
</dbReference>
<evidence type="ECO:0000256" key="8">
    <source>
        <dbReference type="PROSITE-ProRule" id="PRU00221"/>
    </source>
</evidence>
<gene>
    <name evidence="9" type="ORF">LMJF_36_3880</name>
</gene>
<dbReference type="KEGG" id="lma:LMJF_36_3880"/>
<feature type="repeat" description="WD" evidence="8">
    <location>
        <begin position="370"/>
        <end position="401"/>
    </location>
</feature>
<dbReference type="SMART" id="SM00320">
    <property type="entry name" value="WD40"/>
    <property type="match status" value="5"/>
</dbReference>
<dbReference type="OMA" id="VWFSHNG"/>
<name>Q4Q127_LEIMA</name>
<comment type="similarity">
    <text evidence="6">Belongs to the WD repeat STRAP family.</text>
</comment>
<dbReference type="EMBL" id="FR796432">
    <property type="protein sequence ID" value="CAJ09354.1"/>
    <property type="molecule type" value="Genomic_DNA"/>
</dbReference>
<comment type="function">
    <text evidence="7">Component of the eukaryotic translation initiation factor 3 (eIF-3) complex, which is involved in protein synthesis of a specialized repertoire of mRNAs and, together with other initiation factors, stimulates binding of mRNA and methionyl-tRNAi to the 40S ribosome. The eIF-3 complex specifically targets and initiates translation of a subset of mRNAs involved in cell proliferation.</text>
</comment>
<dbReference type="Proteomes" id="UP000000542">
    <property type="component" value="Chromosome 36"/>
</dbReference>
<dbReference type="HAMAP" id="MF_03008">
    <property type="entry name" value="eIF3i"/>
    <property type="match status" value="1"/>
</dbReference>
<dbReference type="GO" id="GO:0033290">
    <property type="term" value="C:eukaryotic 48S preinitiation complex"/>
    <property type="evidence" value="ECO:0007669"/>
    <property type="project" value="UniProtKB-UniRule"/>
</dbReference>
<keyword evidence="4" id="KW-0677">Repeat</keyword>
<evidence type="ECO:0000313" key="10">
    <source>
        <dbReference type="Proteomes" id="UP000000542"/>
    </source>
</evidence>
<protein>
    <recommendedName>
        <fullName evidence="7">Eukaryotic translation initiation factor 3 subunit I</fullName>
        <shortName evidence="7">eIF3i</shortName>
    </recommendedName>
</protein>
<evidence type="ECO:0000256" key="2">
    <source>
        <dbReference type="ARBA" id="ARBA00022540"/>
    </source>
</evidence>
<evidence type="ECO:0000313" key="9">
    <source>
        <dbReference type="EMBL" id="CAJ09354.1"/>
    </source>
</evidence>
<dbReference type="GO" id="GO:0001732">
    <property type="term" value="P:formation of cytoplasmic translation initiation complex"/>
    <property type="evidence" value="ECO:0007669"/>
    <property type="project" value="UniProtKB-UniRule"/>
</dbReference>
<dbReference type="InterPro" id="IPR001680">
    <property type="entry name" value="WD40_rpt"/>
</dbReference>